<evidence type="ECO:0000256" key="2">
    <source>
        <dbReference type="SAM" id="SignalP"/>
    </source>
</evidence>
<organism evidence="3 4">
    <name type="scientific">Desulfobulbus oralis</name>
    <dbReference type="NCBI Taxonomy" id="1986146"/>
    <lineage>
        <taxon>Bacteria</taxon>
        <taxon>Pseudomonadati</taxon>
        <taxon>Thermodesulfobacteriota</taxon>
        <taxon>Desulfobulbia</taxon>
        <taxon>Desulfobulbales</taxon>
        <taxon>Desulfobulbaceae</taxon>
        <taxon>Desulfobulbus</taxon>
    </lineage>
</organism>
<dbReference type="AlphaFoldDB" id="A0A2L1GQP9"/>
<protein>
    <submittedName>
        <fullName evidence="3">Uncharacterized protein</fullName>
    </submittedName>
</protein>
<reference evidence="3" key="2">
    <citation type="journal article" date="2018" name="MBio">
        <title>Insights into the evolution of host association through the isolation and characterization of a novel human periodontal pathobiont, Desulfobulbus oralis.</title>
        <authorList>
            <person name="Cross K.L."/>
            <person name="Chirania P."/>
            <person name="Xiong W."/>
            <person name="Beall C.J."/>
            <person name="Elkins J.G."/>
            <person name="Giannone R.J."/>
            <person name="Griffen A.L."/>
            <person name="Guss A.M."/>
            <person name="Hettich R.L."/>
            <person name="Joshi S.S."/>
            <person name="Mokrzan E.M."/>
            <person name="Martin R.K."/>
            <person name="Zhulin I.B."/>
            <person name="Leys E.J."/>
            <person name="Podar M."/>
        </authorList>
    </citation>
    <scope>NUCLEOTIDE SEQUENCE [LARGE SCALE GENOMIC DNA]</scope>
    <source>
        <strain evidence="3">ORNL</strain>
    </source>
</reference>
<evidence type="ECO:0000313" key="4">
    <source>
        <dbReference type="Proteomes" id="UP000239867"/>
    </source>
</evidence>
<proteinExistence type="predicted"/>
<dbReference type="KEGG" id="deo:CAY53_11135"/>
<feature type="region of interest" description="Disordered" evidence="1">
    <location>
        <begin position="167"/>
        <end position="201"/>
    </location>
</feature>
<dbReference type="NCBIfam" id="NF046077">
    <property type="entry name" value="LPS_M949_RS01915"/>
    <property type="match status" value="1"/>
</dbReference>
<reference evidence="3" key="1">
    <citation type="submission" date="2017-05" db="EMBL/GenBank/DDBJ databases">
        <authorList>
            <person name="Song R."/>
            <person name="Chenine A.L."/>
            <person name="Ruprecht R.M."/>
        </authorList>
    </citation>
    <scope>NUCLEOTIDE SEQUENCE</scope>
    <source>
        <strain evidence="3">ORNL</strain>
    </source>
</reference>
<evidence type="ECO:0000256" key="1">
    <source>
        <dbReference type="SAM" id="MobiDB-lite"/>
    </source>
</evidence>
<dbReference type="Proteomes" id="UP000239867">
    <property type="component" value="Chromosome"/>
</dbReference>
<accession>A0A2L1GQP9</accession>
<keyword evidence="2" id="KW-0732">Signal</keyword>
<feature type="chain" id="PRO_5014843698" evidence="2">
    <location>
        <begin position="30"/>
        <end position="201"/>
    </location>
</feature>
<keyword evidence="4" id="KW-1185">Reference proteome</keyword>
<sequence>MEASMKACKLCRNAVLACALCTFALPATAAEYPGLEGDIVKELRFQDKSGENAVVLTEREKIREQEGSSLWSKDIRAYRYRLQGDAASQAWQIHDYVHDCETSVTAEFLQDEIAITDLDDNGQSEIWVPYLIRCAGDVSPSTMKIIMYEGQKKHALRGRNLLPSMRATPASRAKANTGRTRPFRRPSRKSANSAICFGNAP</sequence>
<evidence type="ECO:0000313" key="3">
    <source>
        <dbReference type="EMBL" id="AVD71957.1"/>
    </source>
</evidence>
<dbReference type="InterPro" id="IPR058148">
    <property type="entry name" value="M949_RS01915-like_dom"/>
</dbReference>
<feature type="signal peptide" evidence="2">
    <location>
        <begin position="1"/>
        <end position="29"/>
    </location>
</feature>
<gene>
    <name evidence="3" type="ORF">CAY53_11135</name>
</gene>
<name>A0A2L1GQP9_9BACT</name>
<dbReference type="EMBL" id="CP021255">
    <property type="protein sequence ID" value="AVD71957.1"/>
    <property type="molecule type" value="Genomic_DNA"/>
</dbReference>